<dbReference type="AlphaFoldDB" id="A0AAN7NXV7"/>
<dbReference type="EMBL" id="JARPUR010000005">
    <property type="protein sequence ID" value="KAK4875440.1"/>
    <property type="molecule type" value="Genomic_DNA"/>
</dbReference>
<sequence length="1005" mass="115979">MGRNSNPTSVVVTAPHKKNLKATNSFLEEKVCDILPTNPKKRPDAFKSMVPPPKTVLDYNINQIDAKLKKAVKMGVAQVHVTQTEASYKHPPPGYVFPEDVTEIKKIQYSTGGPPVWKFEEEKWWEQVLLKQVKSKHNFRALTAENRKFEKMILERDHQRLIKLVGPDWFQELSPQQFDTIDLLKTCILKDKKCKTIIHTQENIKSLGLMNRPKSKHIKMALDNCCECPVEFLLILYQALNGKRTEYSINDRLLLSGVVHLTIKETLKELHIRIPSPPPPLKKKKKPKKKPPKRIKCKCPYLQPFDFVPCPRKHTGVYKNNHIQYPESPYFSYLAELKKESTFKSDKARELYLQKKQSGITLTQHDDILKELKAAEKQYEKLFETEVTNLLKPSIYIPCDHVLLETAPTENGEESIECEDLPVSLESEICVCNVYGEKEPTVSPRTSLSQRSDVIIESRSSSLSTIIEQDSKPQLSKNQEEEEPATSQKISTDCKCKEEAEKNIKKNLNQNIQNDEKEKIGDGKSNTEDKKDDSLDSYKTQCDCLEKYRNRIKLYEKIKQRFMVQHDLMSLPEQYIVGGVTQGPDGQPVYMLSGVVPNYECSCAKMYQEYLEEQERLANMPHLPQGKQKYVVSGVHPTDKGNVFVLAGAVDTEECPCQKLYKSYEQRHTTCLDAYNDYVKKVEVDVVEYAQDIENDNRFDPESLRSLKGSSASDPFRNPSISKECENRLPPISESCEENTPHTQTKPNIAKTTCECGEIHNDEHLTGSFNVCSCMSFPNVCVEPEICECLGEPGVCACDLGPICLCDDEAVEEEEAEEEEEEEVPVRRYTILKEIPCNYRRQVEILQNALTVMAEDGFPLAKLPDSYKLPIFKLWMQMRCGKYWEQEIRRPMHFMSMLHWRHTDHCKGKMKQRAGLGMPPEEAQKYTWARARTVKKIVLAKDTSYYREVKQIAINEAREFFPTTHSYEFPVPVFRDCYFSYLPSKEDACTVWKPWYSHEFKKLRR</sequence>
<proteinExistence type="predicted"/>
<feature type="compositionally biased region" description="Basic residues" evidence="1">
    <location>
        <begin position="281"/>
        <end position="294"/>
    </location>
</feature>
<dbReference type="Pfam" id="PF15994">
    <property type="entry name" value="DUF4770"/>
    <property type="match status" value="1"/>
</dbReference>
<organism evidence="4 5">
    <name type="scientific">Aquatica leii</name>
    <dbReference type="NCBI Taxonomy" id="1421715"/>
    <lineage>
        <taxon>Eukaryota</taxon>
        <taxon>Metazoa</taxon>
        <taxon>Ecdysozoa</taxon>
        <taxon>Arthropoda</taxon>
        <taxon>Hexapoda</taxon>
        <taxon>Insecta</taxon>
        <taxon>Pterygota</taxon>
        <taxon>Neoptera</taxon>
        <taxon>Endopterygota</taxon>
        <taxon>Coleoptera</taxon>
        <taxon>Polyphaga</taxon>
        <taxon>Elateriformia</taxon>
        <taxon>Elateroidea</taxon>
        <taxon>Lampyridae</taxon>
        <taxon>Luciolinae</taxon>
        <taxon>Aquatica</taxon>
    </lineage>
</organism>
<evidence type="ECO:0000259" key="2">
    <source>
        <dbReference type="Pfam" id="PF15994"/>
    </source>
</evidence>
<feature type="compositionally biased region" description="Polar residues" evidence="1">
    <location>
        <begin position="466"/>
        <end position="477"/>
    </location>
</feature>
<dbReference type="PANTHER" id="PTHR41967">
    <property type="entry name" value="FI19406P1-RELATED"/>
    <property type="match status" value="1"/>
</dbReference>
<keyword evidence="5" id="KW-1185">Reference proteome</keyword>
<dbReference type="InterPro" id="IPR031935">
    <property type="entry name" value="DUF4770"/>
</dbReference>
<feature type="domain" description="DUF4771" evidence="3">
    <location>
        <begin position="844"/>
        <end position="986"/>
    </location>
</feature>
<feature type="region of interest" description="Disordered" evidence="1">
    <location>
        <begin position="466"/>
        <end position="492"/>
    </location>
</feature>
<feature type="compositionally biased region" description="Basic and acidic residues" evidence="1">
    <location>
        <begin position="514"/>
        <end position="536"/>
    </location>
</feature>
<evidence type="ECO:0000259" key="3">
    <source>
        <dbReference type="Pfam" id="PF15995"/>
    </source>
</evidence>
<gene>
    <name evidence="4" type="ORF">RN001_011862</name>
</gene>
<dbReference type="Proteomes" id="UP001353858">
    <property type="component" value="Unassembled WGS sequence"/>
</dbReference>
<dbReference type="PANTHER" id="PTHR41967:SF6">
    <property type="entry name" value="FI19406P1-RELATED"/>
    <property type="match status" value="1"/>
</dbReference>
<feature type="region of interest" description="Disordered" evidence="1">
    <location>
        <begin position="274"/>
        <end position="294"/>
    </location>
</feature>
<dbReference type="InterPro" id="IPR031936">
    <property type="entry name" value="DUF4771"/>
</dbReference>
<feature type="region of interest" description="Disordered" evidence="1">
    <location>
        <begin position="507"/>
        <end position="536"/>
    </location>
</feature>
<dbReference type="Pfam" id="PF15995">
    <property type="entry name" value="DUF4771"/>
    <property type="match status" value="1"/>
</dbReference>
<evidence type="ECO:0000313" key="4">
    <source>
        <dbReference type="EMBL" id="KAK4875440.1"/>
    </source>
</evidence>
<evidence type="ECO:0000313" key="5">
    <source>
        <dbReference type="Proteomes" id="UP001353858"/>
    </source>
</evidence>
<name>A0AAN7NXV7_9COLE</name>
<feature type="domain" description="DUF4770" evidence="2">
    <location>
        <begin position="205"/>
        <end position="294"/>
    </location>
</feature>
<protein>
    <recommendedName>
        <fullName evidence="6">DUF4771 domain-containing protein</fullName>
    </recommendedName>
</protein>
<reference evidence="5" key="1">
    <citation type="submission" date="2023-01" db="EMBL/GenBank/DDBJ databases">
        <title>Key to firefly adult light organ development and bioluminescence: homeobox transcription factors regulate luciferase expression and transportation to peroxisome.</title>
        <authorList>
            <person name="Fu X."/>
        </authorList>
    </citation>
    <scope>NUCLEOTIDE SEQUENCE [LARGE SCALE GENOMIC DNA]</scope>
</reference>
<accession>A0AAN7NXV7</accession>
<comment type="caution">
    <text evidence="4">The sequence shown here is derived from an EMBL/GenBank/DDBJ whole genome shotgun (WGS) entry which is preliminary data.</text>
</comment>
<evidence type="ECO:0000256" key="1">
    <source>
        <dbReference type="SAM" id="MobiDB-lite"/>
    </source>
</evidence>
<evidence type="ECO:0008006" key="6">
    <source>
        <dbReference type="Google" id="ProtNLM"/>
    </source>
</evidence>